<sequence length="79" mass="9483">MRRRKWSWYSPNHGEVYNKSMNHNFMYSLYDGDQGLHIAHGSHVTLAAQTCFTHRFVWVTTYAVARKKWHSLFKESYKS</sequence>
<organism evidence="1 2">
    <name type="scientific">Anisodus tanguticus</name>
    <dbReference type="NCBI Taxonomy" id="243964"/>
    <lineage>
        <taxon>Eukaryota</taxon>
        <taxon>Viridiplantae</taxon>
        <taxon>Streptophyta</taxon>
        <taxon>Embryophyta</taxon>
        <taxon>Tracheophyta</taxon>
        <taxon>Spermatophyta</taxon>
        <taxon>Magnoliopsida</taxon>
        <taxon>eudicotyledons</taxon>
        <taxon>Gunneridae</taxon>
        <taxon>Pentapetalae</taxon>
        <taxon>asterids</taxon>
        <taxon>lamiids</taxon>
        <taxon>Solanales</taxon>
        <taxon>Solanaceae</taxon>
        <taxon>Solanoideae</taxon>
        <taxon>Hyoscyameae</taxon>
        <taxon>Anisodus</taxon>
    </lineage>
</organism>
<dbReference type="EMBL" id="JAVYJV010000001">
    <property type="protein sequence ID" value="KAK4378221.1"/>
    <property type="molecule type" value="Genomic_DNA"/>
</dbReference>
<name>A0AAE1VUY1_9SOLA</name>
<dbReference type="AlphaFoldDB" id="A0AAE1VUY1"/>
<accession>A0AAE1VUY1</accession>
<gene>
    <name evidence="1" type="ORF">RND71_000083</name>
</gene>
<keyword evidence="2" id="KW-1185">Reference proteome</keyword>
<evidence type="ECO:0000313" key="2">
    <source>
        <dbReference type="Proteomes" id="UP001291623"/>
    </source>
</evidence>
<proteinExistence type="predicted"/>
<dbReference type="Proteomes" id="UP001291623">
    <property type="component" value="Unassembled WGS sequence"/>
</dbReference>
<evidence type="ECO:0000313" key="1">
    <source>
        <dbReference type="EMBL" id="KAK4378221.1"/>
    </source>
</evidence>
<comment type="caution">
    <text evidence="1">The sequence shown here is derived from an EMBL/GenBank/DDBJ whole genome shotgun (WGS) entry which is preliminary data.</text>
</comment>
<protein>
    <submittedName>
        <fullName evidence="1">Uncharacterized protein</fullName>
    </submittedName>
</protein>
<reference evidence="1" key="1">
    <citation type="submission" date="2023-12" db="EMBL/GenBank/DDBJ databases">
        <title>Genome assembly of Anisodus tanguticus.</title>
        <authorList>
            <person name="Wang Y.-J."/>
        </authorList>
    </citation>
    <scope>NUCLEOTIDE SEQUENCE</scope>
    <source>
        <strain evidence="1">KB-2021</strain>
        <tissue evidence="1">Leaf</tissue>
    </source>
</reference>